<dbReference type="InterPro" id="IPR004776">
    <property type="entry name" value="Mem_transp_PIN-like"/>
</dbReference>
<feature type="transmembrane region" description="Helical" evidence="7">
    <location>
        <begin position="6"/>
        <end position="25"/>
    </location>
</feature>
<dbReference type="GO" id="GO:0016020">
    <property type="term" value="C:membrane"/>
    <property type="evidence" value="ECO:0007669"/>
    <property type="project" value="UniProtKB-SubCell"/>
</dbReference>
<evidence type="ECO:0000256" key="4">
    <source>
        <dbReference type="ARBA" id="ARBA00022692"/>
    </source>
</evidence>
<feature type="transmembrane region" description="Helical" evidence="7">
    <location>
        <begin position="177"/>
        <end position="197"/>
    </location>
</feature>
<dbReference type="Proteomes" id="UP000520156">
    <property type="component" value="Unassembled WGS sequence"/>
</dbReference>
<dbReference type="EMBL" id="JACLAU010000062">
    <property type="protein sequence ID" value="MBC2653614.1"/>
    <property type="molecule type" value="Genomic_DNA"/>
</dbReference>
<evidence type="ECO:0000256" key="2">
    <source>
        <dbReference type="ARBA" id="ARBA00022448"/>
    </source>
</evidence>
<dbReference type="PANTHER" id="PTHR36838">
    <property type="entry name" value="AUXIN EFFLUX CARRIER FAMILY PROTEIN"/>
    <property type="match status" value="1"/>
</dbReference>
<evidence type="ECO:0000256" key="5">
    <source>
        <dbReference type="ARBA" id="ARBA00022989"/>
    </source>
</evidence>
<comment type="caution">
    <text evidence="8">The sequence shown here is derived from an EMBL/GenBank/DDBJ whole genome shotgun (WGS) entry which is preliminary data.</text>
</comment>
<protein>
    <submittedName>
        <fullName evidence="8">AEC family transporter</fullName>
    </submittedName>
</protein>
<sequence length="322" mass="32819">MFSVSGAGVAMLIGVIAPVFLIILLGYGLARLGQFAPATIASNGRFVLNVLTPAVVFHALSTARIGAIARPDYLMVYALASLLAFGAGFVWFRHGAGTPAGTGVAAVRALGMSGSNTAFIGLPILTQLYGARAAAPIALNMLFESFVLLPLLLALIDAGGGERRSAGATLADLGRNLLRSSLLWAIILGTLCAATGWRLPAPLARTVDLLAGASAALALVTIGAGLAGIVLAGRRAAIATVVAGKLLLHPVLVVILLQVIPIDDPMLRASAILLAGLPMFSIFPVFGQRAGDGDTCSAAMLLAVVLCPVTLLATMLLLGVRL</sequence>
<evidence type="ECO:0000313" key="9">
    <source>
        <dbReference type="Proteomes" id="UP000520156"/>
    </source>
</evidence>
<keyword evidence="3" id="KW-1003">Cell membrane</keyword>
<dbReference type="AlphaFoldDB" id="A0A7X1KDS0"/>
<feature type="transmembrane region" description="Helical" evidence="7">
    <location>
        <begin position="298"/>
        <end position="320"/>
    </location>
</feature>
<feature type="transmembrane region" description="Helical" evidence="7">
    <location>
        <begin position="73"/>
        <end position="92"/>
    </location>
</feature>
<keyword evidence="2" id="KW-0813">Transport</keyword>
<accession>A0A7X1KDS0</accession>
<name>A0A7X1KDS0_9SPHN</name>
<feature type="transmembrane region" description="Helical" evidence="7">
    <location>
        <begin position="104"/>
        <end position="125"/>
    </location>
</feature>
<evidence type="ECO:0000256" key="7">
    <source>
        <dbReference type="SAM" id="Phobius"/>
    </source>
</evidence>
<feature type="transmembrane region" description="Helical" evidence="7">
    <location>
        <begin position="46"/>
        <end position="67"/>
    </location>
</feature>
<keyword evidence="4 7" id="KW-0812">Transmembrane</keyword>
<reference evidence="8 9" key="1">
    <citation type="submission" date="2020-08" db="EMBL/GenBank/DDBJ databases">
        <title>The genome sequence of Novosphingobium flavum 4Y4.</title>
        <authorList>
            <person name="Liu Y."/>
        </authorList>
    </citation>
    <scope>NUCLEOTIDE SEQUENCE [LARGE SCALE GENOMIC DNA]</scope>
    <source>
        <strain evidence="8 9">4Y4</strain>
    </source>
</reference>
<keyword evidence="5 7" id="KW-1133">Transmembrane helix</keyword>
<dbReference type="RefSeq" id="WP_185684986.1">
    <property type="nucleotide sequence ID" value="NZ_JACLAU010000062.1"/>
</dbReference>
<keyword evidence="9" id="KW-1185">Reference proteome</keyword>
<evidence type="ECO:0000256" key="6">
    <source>
        <dbReference type="ARBA" id="ARBA00023136"/>
    </source>
</evidence>
<dbReference type="GO" id="GO:0055085">
    <property type="term" value="P:transmembrane transport"/>
    <property type="evidence" value="ECO:0007669"/>
    <property type="project" value="InterPro"/>
</dbReference>
<feature type="transmembrane region" description="Helical" evidence="7">
    <location>
        <begin position="238"/>
        <end position="260"/>
    </location>
</feature>
<proteinExistence type="predicted"/>
<dbReference type="PANTHER" id="PTHR36838:SF3">
    <property type="entry name" value="TRANSPORTER AUXIN EFFLUX CARRIER EC FAMILY"/>
    <property type="match status" value="1"/>
</dbReference>
<gene>
    <name evidence="8" type="ORF">H7F49_18190</name>
</gene>
<feature type="transmembrane region" description="Helical" evidence="7">
    <location>
        <begin position="209"/>
        <end position="231"/>
    </location>
</feature>
<evidence type="ECO:0000313" key="8">
    <source>
        <dbReference type="EMBL" id="MBC2653614.1"/>
    </source>
</evidence>
<keyword evidence="6 7" id="KW-0472">Membrane</keyword>
<organism evidence="8 9">
    <name type="scientific">Novosphingobium aerophilum</name>
    <dbReference type="NCBI Taxonomy" id="2839843"/>
    <lineage>
        <taxon>Bacteria</taxon>
        <taxon>Pseudomonadati</taxon>
        <taxon>Pseudomonadota</taxon>
        <taxon>Alphaproteobacteria</taxon>
        <taxon>Sphingomonadales</taxon>
        <taxon>Sphingomonadaceae</taxon>
        <taxon>Novosphingobium</taxon>
    </lineage>
</organism>
<evidence type="ECO:0000256" key="3">
    <source>
        <dbReference type="ARBA" id="ARBA00022475"/>
    </source>
</evidence>
<feature type="transmembrane region" description="Helical" evidence="7">
    <location>
        <begin position="137"/>
        <end position="156"/>
    </location>
</feature>
<feature type="transmembrane region" description="Helical" evidence="7">
    <location>
        <begin position="266"/>
        <end position="286"/>
    </location>
</feature>
<comment type="subcellular location">
    <subcellularLocation>
        <location evidence="1">Membrane</location>
        <topology evidence="1">Multi-pass membrane protein</topology>
    </subcellularLocation>
</comment>
<evidence type="ECO:0000256" key="1">
    <source>
        <dbReference type="ARBA" id="ARBA00004141"/>
    </source>
</evidence>
<dbReference type="Pfam" id="PF03547">
    <property type="entry name" value="Mem_trans"/>
    <property type="match status" value="1"/>
</dbReference>